<gene>
    <name evidence="2" type="ORF">SRIMR7_12005</name>
</gene>
<dbReference type="EMBL" id="CP094298">
    <property type="protein sequence ID" value="UNZ02869.1"/>
    <property type="molecule type" value="Genomic_DNA"/>
</dbReference>
<evidence type="ECO:0000313" key="3">
    <source>
        <dbReference type="Proteomes" id="UP000829494"/>
    </source>
</evidence>
<dbReference type="RefSeq" id="WP_003982883.1">
    <property type="nucleotide sequence ID" value="NZ_CP043497.1"/>
</dbReference>
<proteinExistence type="predicted"/>
<accession>A0ABY3YYT0</accession>
<sequence length="139" mass="14221">MERVRRSAVATLLLLLAVTFGPLLCRVGGVEAVPTARAAVPQAEKAEPQEAQTADRAATGPATYYAIAQAPKKCSGQHAPSQNESAPVPTPNRGEPLTPAATGPAPFAAHAPACFALARPPTGTAPATDHTALLPVLRM</sequence>
<reference evidence="2 3" key="1">
    <citation type="submission" date="2022-03" db="EMBL/GenBank/DDBJ databases">
        <title>Complete genome of Streptomyces rimosus ssp. rimosus R7 (=ATCC 10970).</title>
        <authorList>
            <person name="Beganovic S."/>
            <person name="Ruckert C."/>
            <person name="Busche T."/>
            <person name="Kalinowski J."/>
            <person name="Wittmann C."/>
        </authorList>
    </citation>
    <scope>NUCLEOTIDE SEQUENCE [LARGE SCALE GENOMIC DNA]</scope>
    <source>
        <strain evidence="2 3">R7</strain>
    </source>
</reference>
<evidence type="ECO:0000256" key="1">
    <source>
        <dbReference type="SAM" id="MobiDB-lite"/>
    </source>
</evidence>
<feature type="region of interest" description="Disordered" evidence="1">
    <location>
        <begin position="39"/>
        <end position="105"/>
    </location>
</feature>
<evidence type="ECO:0000313" key="2">
    <source>
        <dbReference type="EMBL" id="UNZ02869.1"/>
    </source>
</evidence>
<name>A0ABY3YYT0_STRRM</name>
<organism evidence="2 3">
    <name type="scientific">Streptomyces rimosus subsp. rimosus</name>
    <dbReference type="NCBI Taxonomy" id="132474"/>
    <lineage>
        <taxon>Bacteria</taxon>
        <taxon>Bacillati</taxon>
        <taxon>Actinomycetota</taxon>
        <taxon>Actinomycetes</taxon>
        <taxon>Kitasatosporales</taxon>
        <taxon>Streptomycetaceae</taxon>
        <taxon>Streptomyces</taxon>
    </lineage>
</organism>
<evidence type="ECO:0008006" key="4">
    <source>
        <dbReference type="Google" id="ProtNLM"/>
    </source>
</evidence>
<keyword evidence="3" id="KW-1185">Reference proteome</keyword>
<dbReference type="GeneID" id="66858036"/>
<feature type="compositionally biased region" description="Low complexity" evidence="1">
    <location>
        <begin position="96"/>
        <end position="105"/>
    </location>
</feature>
<protein>
    <recommendedName>
        <fullName evidence="4">Secreted protein</fullName>
    </recommendedName>
</protein>
<dbReference type="Proteomes" id="UP000829494">
    <property type="component" value="Chromosome"/>
</dbReference>